<dbReference type="OrthoDB" id="47179at2759"/>
<keyword evidence="8" id="KW-0175">Coiled coil</keyword>
<dbReference type="CDD" id="cd00660">
    <property type="entry name" value="Topoisomer_IB_N"/>
    <property type="match status" value="1"/>
</dbReference>
<dbReference type="SUPFAM" id="SSF56741">
    <property type="entry name" value="Eukaryotic DNA topoisomerase I, N-terminal DNA-binding fragment"/>
    <property type="match status" value="1"/>
</dbReference>
<evidence type="ECO:0000256" key="2">
    <source>
        <dbReference type="ARBA" id="ARBA00006645"/>
    </source>
</evidence>
<proteinExistence type="inferred from homology"/>
<feature type="region of interest" description="Disordered" evidence="9">
    <location>
        <begin position="1"/>
        <end position="155"/>
    </location>
</feature>
<feature type="domain" description="DNA topoisomerase I eukaryotic-type" evidence="10">
    <location>
        <begin position="318"/>
        <end position="706"/>
    </location>
</feature>
<dbReference type="PROSITE" id="PS00176">
    <property type="entry name" value="TOPO_IB_1"/>
    <property type="match status" value="1"/>
</dbReference>
<gene>
    <name evidence="11" type="ORF">A3770_10p59310</name>
</gene>
<dbReference type="Pfam" id="PF01028">
    <property type="entry name" value="Topoisom_I"/>
    <property type="match status" value="1"/>
</dbReference>
<dbReference type="EC" id="5.6.2.1" evidence="7"/>
<dbReference type="PROSITE" id="PS52038">
    <property type="entry name" value="TOPO_IB_2"/>
    <property type="match status" value="1"/>
</dbReference>
<accession>A0A5B8MSF0</accession>
<dbReference type="Gene3D" id="3.90.15.10">
    <property type="entry name" value="Topoisomerase I, Chain A, domain 3"/>
    <property type="match status" value="1"/>
</dbReference>
<feature type="active site" description="O-(3'-phospho-DNA)-tyrosine intermediate" evidence="6">
    <location>
        <position position="692"/>
    </location>
</feature>
<dbReference type="GO" id="GO:0005730">
    <property type="term" value="C:nucleolus"/>
    <property type="evidence" value="ECO:0007669"/>
    <property type="project" value="TreeGrafter"/>
</dbReference>
<dbReference type="FunFam" id="2.170.11.10:FF:000001">
    <property type="entry name" value="DNA topoisomerase I"/>
    <property type="match status" value="1"/>
</dbReference>
<evidence type="ECO:0000259" key="10">
    <source>
        <dbReference type="SMART" id="SM00435"/>
    </source>
</evidence>
<dbReference type="STRING" id="1764295.A0A5B8MSF0"/>
<dbReference type="InterPro" id="IPR025834">
    <property type="entry name" value="TopoI_C_dom"/>
</dbReference>
<dbReference type="AlphaFoldDB" id="A0A5B8MSF0"/>
<dbReference type="FunFam" id="1.10.132.10:FF:000002">
    <property type="entry name" value="DNA topoisomerase I"/>
    <property type="match status" value="1"/>
</dbReference>
<feature type="compositionally biased region" description="Low complexity" evidence="9">
    <location>
        <begin position="29"/>
        <end position="41"/>
    </location>
</feature>
<dbReference type="InterPro" id="IPR013500">
    <property type="entry name" value="TopoI_cat_euk"/>
</dbReference>
<evidence type="ECO:0000256" key="9">
    <source>
        <dbReference type="SAM" id="MobiDB-lite"/>
    </source>
</evidence>
<dbReference type="SUPFAM" id="SSF56349">
    <property type="entry name" value="DNA breaking-rejoining enzymes"/>
    <property type="match status" value="1"/>
</dbReference>
<dbReference type="PANTHER" id="PTHR10290:SF3">
    <property type="entry name" value="DNA TOPOISOMERASE 1"/>
    <property type="match status" value="1"/>
</dbReference>
<organism evidence="11 12">
    <name type="scientific">Chloropicon primus</name>
    <dbReference type="NCBI Taxonomy" id="1764295"/>
    <lineage>
        <taxon>Eukaryota</taxon>
        <taxon>Viridiplantae</taxon>
        <taxon>Chlorophyta</taxon>
        <taxon>Chloropicophyceae</taxon>
        <taxon>Chloropicales</taxon>
        <taxon>Chloropicaceae</taxon>
        <taxon>Chloropicon</taxon>
    </lineage>
</organism>
<evidence type="ECO:0000256" key="6">
    <source>
        <dbReference type="PROSITE-ProRule" id="PRU01382"/>
    </source>
</evidence>
<dbReference type="InterPro" id="IPR013030">
    <property type="entry name" value="DNA_topo_DNA_db_N_dom2"/>
</dbReference>
<dbReference type="GO" id="GO:0005694">
    <property type="term" value="C:chromosome"/>
    <property type="evidence" value="ECO:0007669"/>
    <property type="project" value="InterPro"/>
</dbReference>
<keyword evidence="3 6" id="KW-0799">Topoisomerase</keyword>
<sequence>MSSSSEEVPLAQMVSVKRERDTAVDSKAKLSSSSSPVAKRSAGGEGSVPIPIQKEEKRDKKVEDSDSDSDDVPLAARMAKLPAPPSQQSKKVPSDKKSLKSVYSGSSSGRSETLRKIKNEKIKKKRKDEKLKASAAAASRVAKKKTVKGKGIKSKIKRMATTKGANGKGAEGKGKKQMWTKLQHWGVLFPPEYKPHGVKMLYDNKAVDLTPEQEEVMTAYAMMRETEYLKKQTFVKNAWNAMKAVLGKNHVIKTLEKCDFTPIWEWHLAEKEKKKLMTKEEKKKIKEEKDKVEAKYKFCQVDDRQEQVGNFRVEPPGLFRGRGEHPKMGMWKRRVYPEEITINIGEDAEVPECPMPGHRWGRVQHDHTVTWLACWNDPINVRDLKYVFLAANSQFKAESDLAKYEKARKLKDYIEKIRKDYMKGLKSKDKVKRQMACAIYLIDRLALRAGHEKDEDEADTVGCCTLKVDNVEFLDIEDDKYKVKFDFLGKDSIRYENVAEIDEMVYHNMKSFSQKTINGKRDKKPEDLLFDGMTATDINQLFKCYMPGLSAKVFRTYNASITLAQLLKEQTEARQKYYNKPVEEKKADYDRANKEVAILCNHQRSVPKGHAGSMEKLNEKLKALIKEVKELQDSCKKAETGDYTDSKGKVVPVEKVKPKLDKAKERLKKLKLQVAVKEDLKTVALGTSKINYMDPRITVAWCKQNEVPIEKIFNKSLLSKFHWAMPVELDFTF</sequence>
<dbReference type="Gene3D" id="1.10.132.10">
    <property type="match status" value="1"/>
</dbReference>
<evidence type="ECO:0000256" key="4">
    <source>
        <dbReference type="ARBA" id="ARBA00023125"/>
    </source>
</evidence>
<dbReference type="InterPro" id="IPR011010">
    <property type="entry name" value="DNA_brk_join_enz"/>
</dbReference>
<reference evidence="11 12" key="1">
    <citation type="submission" date="2018-07" db="EMBL/GenBank/DDBJ databases">
        <title>The complete nuclear genome of the prasinophyte Chloropicon primus (CCMP1205).</title>
        <authorList>
            <person name="Pombert J.-F."/>
            <person name="Otis C."/>
            <person name="Turmel M."/>
            <person name="Lemieux C."/>
        </authorList>
    </citation>
    <scope>NUCLEOTIDE SEQUENCE [LARGE SCALE GENOMIC DNA]</scope>
    <source>
        <strain evidence="11 12">CCMP1205</strain>
    </source>
</reference>
<comment type="function">
    <text evidence="7">Releases the supercoiling and torsional tension of DNA introduced during the DNA replication and transcription by transiently cleaving and rejoining one strand of the DNA duplex. Introduces a single-strand break via transesterification at the specific target site 5'-[CT]CCTTp site in duplex DNA. The scissile phosphodiester is attacked by the catalytic tyrosine of the enzyme, resulting in the formation of a DNA-(3'-phosphotyrosyl)-enzyme intermediate and the expulsion of a 5'-OH DNA strand. The free DNA strand then undergoes passage around the unbroken strand thus removing DNA supercoils. Finally, in the religation step, the DNA 5'-OH attacks the covalent intermediate to expel the active-site tyrosine and restore the DNA phosphodiester backbone.</text>
</comment>
<evidence type="ECO:0000256" key="8">
    <source>
        <dbReference type="SAM" id="Coils"/>
    </source>
</evidence>
<evidence type="ECO:0000256" key="3">
    <source>
        <dbReference type="ARBA" id="ARBA00023029"/>
    </source>
</evidence>
<evidence type="ECO:0000313" key="12">
    <source>
        <dbReference type="Proteomes" id="UP000316726"/>
    </source>
</evidence>
<dbReference type="GO" id="GO:0006260">
    <property type="term" value="P:DNA replication"/>
    <property type="evidence" value="ECO:0007669"/>
    <property type="project" value="TreeGrafter"/>
</dbReference>
<comment type="similarity">
    <text evidence="2 6 7">Belongs to the type IB topoisomerase family.</text>
</comment>
<keyword evidence="12" id="KW-1185">Reference proteome</keyword>
<feature type="compositionally biased region" description="Basic and acidic residues" evidence="9">
    <location>
        <begin position="16"/>
        <end position="28"/>
    </location>
</feature>
<dbReference type="InterPro" id="IPR018521">
    <property type="entry name" value="TopoIB_AS"/>
</dbReference>
<keyword evidence="4 6" id="KW-0238">DNA-binding</keyword>
<evidence type="ECO:0000256" key="1">
    <source>
        <dbReference type="ARBA" id="ARBA00000213"/>
    </source>
</evidence>
<evidence type="ECO:0000256" key="7">
    <source>
        <dbReference type="RuleBase" id="RU365101"/>
    </source>
</evidence>
<keyword evidence="5 6" id="KW-0413">Isomerase</keyword>
<dbReference type="GO" id="GO:0003677">
    <property type="term" value="F:DNA binding"/>
    <property type="evidence" value="ECO:0007669"/>
    <property type="project" value="UniProtKB-UniRule"/>
</dbReference>
<feature type="coiled-coil region" evidence="8">
    <location>
        <begin position="611"/>
        <end position="680"/>
    </location>
</feature>
<dbReference type="SMART" id="SM00435">
    <property type="entry name" value="TOPEUc"/>
    <property type="match status" value="1"/>
</dbReference>
<dbReference type="Pfam" id="PF14370">
    <property type="entry name" value="Topo_C_assoc"/>
    <property type="match status" value="1"/>
</dbReference>
<dbReference type="Proteomes" id="UP000316726">
    <property type="component" value="Chromosome 10"/>
</dbReference>
<evidence type="ECO:0000313" key="11">
    <source>
        <dbReference type="EMBL" id="QDZ23413.1"/>
    </source>
</evidence>
<feature type="compositionally biased region" description="Low complexity" evidence="9">
    <location>
        <begin position="100"/>
        <end position="111"/>
    </location>
</feature>
<evidence type="ECO:0000256" key="5">
    <source>
        <dbReference type="ARBA" id="ARBA00023235"/>
    </source>
</evidence>
<dbReference type="GO" id="GO:0006265">
    <property type="term" value="P:DNA topological change"/>
    <property type="evidence" value="ECO:0007669"/>
    <property type="project" value="UniProtKB-UniRule"/>
</dbReference>
<feature type="compositionally biased region" description="Basic and acidic residues" evidence="9">
    <location>
        <begin position="53"/>
        <end position="64"/>
    </location>
</feature>
<dbReference type="EMBL" id="CP031043">
    <property type="protein sequence ID" value="QDZ23413.1"/>
    <property type="molecule type" value="Genomic_DNA"/>
</dbReference>
<name>A0A5B8MSF0_9CHLO</name>
<dbReference type="CDD" id="cd00659">
    <property type="entry name" value="Topo_IB_C"/>
    <property type="match status" value="1"/>
</dbReference>
<dbReference type="Pfam" id="PF02919">
    <property type="entry name" value="Topoisom_I_N"/>
    <property type="match status" value="1"/>
</dbReference>
<dbReference type="PANTHER" id="PTHR10290">
    <property type="entry name" value="DNA TOPOISOMERASE I"/>
    <property type="match status" value="1"/>
</dbReference>
<dbReference type="PRINTS" id="PR00416">
    <property type="entry name" value="EUTPISMRASEI"/>
</dbReference>
<dbReference type="InterPro" id="IPR014711">
    <property type="entry name" value="TopoI_cat_a-hlx-sub_euk"/>
</dbReference>
<dbReference type="InterPro" id="IPR051062">
    <property type="entry name" value="Topoisomerase_IB"/>
</dbReference>
<dbReference type="InterPro" id="IPR008336">
    <property type="entry name" value="TopoI_DNA-bd_euk"/>
</dbReference>
<dbReference type="InterPro" id="IPR014727">
    <property type="entry name" value="TopoI_cat_a/b-sub_euk"/>
</dbReference>
<dbReference type="Gene3D" id="2.170.11.10">
    <property type="entry name" value="DNA Topoisomerase I, domain 2"/>
    <property type="match status" value="1"/>
</dbReference>
<dbReference type="Gene3D" id="1.10.10.41">
    <property type="entry name" value="Yeast DNA topoisomerase - domain 1"/>
    <property type="match status" value="1"/>
</dbReference>
<dbReference type="GO" id="GO:0007059">
    <property type="term" value="P:chromosome segregation"/>
    <property type="evidence" value="ECO:0007669"/>
    <property type="project" value="TreeGrafter"/>
</dbReference>
<dbReference type="GO" id="GO:0003917">
    <property type="term" value="F:DNA topoisomerase type I (single strand cut, ATP-independent) activity"/>
    <property type="evidence" value="ECO:0007669"/>
    <property type="project" value="UniProtKB-UniRule"/>
</dbReference>
<dbReference type="InterPro" id="IPR013499">
    <property type="entry name" value="TopoI_euk"/>
</dbReference>
<feature type="compositionally biased region" description="Basic residues" evidence="9">
    <location>
        <begin position="141"/>
        <end position="155"/>
    </location>
</feature>
<protein>
    <recommendedName>
        <fullName evidence="7">DNA topoisomerase I</fullName>
        <ecNumber evidence="7">5.6.2.1</ecNumber>
    </recommendedName>
    <alternativeName>
        <fullName evidence="7">DNA topoisomerase 1</fullName>
    </alternativeName>
</protein>
<dbReference type="InterPro" id="IPR013034">
    <property type="entry name" value="DNA_topo_DNA_db_N_dom1"/>
</dbReference>
<dbReference type="InterPro" id="IPR036202">
    <property type="entry name" value="TopoI_DNA-bd_euk_N_sf"/>
</dbReference>
<comment type="catalytic activity">
    <reaction evidence="1 6 7">
        <text>ATP-independent breakage of single-stranded DNA, followed by passage and rejoining.</text>
        <dbReference type="EC" id="5.6.2.1"/>
    </reaction>
</comment>
<feature type="coiled-coil region" evidence="8">
    <location>
        <begin position="268"/>
        <end position="302"/>
    </location>
</feature>
<dbReference type="InterPro" id="IPR001631">
    <property type="entry name" value="TopoI"/>
</dbReference>